<evidence type="ECO:0000259" key="3">
    <source>
        <dbReference type="Pfam" id="PF21343"/>
    </source>
</evidence>
<keyword evidence="1" id="KW-0809">Transit peptide</keyword>
<dbReference type="Gene3D" id="1.20.140.10">
    <property type="entry name" value="Butyryl-CoA Dehydrogenase, subunit A, domain 3"/>
    <property type="match status" value="1"/>
</dbReference>
<dbReference type="SUPFAM" id="SSF56645">
    <property type="entry name" value="Acyl-CoA dehydrogenase NM domain-like"/>
    <property type="match status" value="1"/>
</dbReference>
<reference evidence="4" key="1">
    <citation type="submission" date="2022-12" db="EMBL/GenBank/DDBJ databases">
        <title>Genome assemblies of Blomia tropicalis.</title>
        <authorList>
            <person name="Cui Y."/>
        </authorList>
    </citation>
    <scope>NUCLEOTIDE SEQUENCE</scope>
    <source>
        <tissue evidence="4">Adult mites</tissue>
    </source>
</reference>
<dbReference type="InterPro" id="IPR049448">
    <property type="entry name" value="ACAD9/ACADV-like_C"/>
</dbReference>
<evidence type="ECO:0000256" key="2">
    <source>
        <dbReference type="ARBA" id="ARBA00023002"/>
    </source>
</evidence>
<dbReference type="OMA" id="WISTAKF"/>
<gene>
    <name evidence="4" type="ORF">RDWZM_000038</name>
</gene>
<name>A0A9Q0M7V0_BLOTA</name>
<evidence type="ECO:0000313" key="5">
    <source>
        <dbReference type="Proteomes" id="UP001142055"/>
    </source>
</evidence>
<dbReference type="Proteomes" id="UP001142055">
    <property type="component" value="Chromosome 1"/>
</dbReference>
<dbReference type="AlphaFoldDB" id="A0A9Q0M7V0"/>
<proteinExistence type="predicted"/>
<feature type="domain" description="ACAD9/ACADV-like C-terminal" evidence="3">
    <location>
        <begin position="358"/>
        <end position="430"/>
    </location>
</feature>
<keyword evidence="5" id="KW-1185">Reference proteome</keyword>
<dbReference type="Pfam" id="PF21343">
    <property type="entry name" value="ACAD9-ACADV_C"/>
    <property type="match status" value="1"/>
</dbReference>
<accession>A0A9Q0M7V0</accession>
<sequence>MPVVNWTNNDIIKNQLRNRGLLSKSNIAFAFDEIDDTFATLPHTFWESVAIFDNQTQQWTLNGSKNGILNQDFYEKYIIFCRNKNDTKHSIAAFLVDRDQLQFENDGTDNYGNHYHKIKFENLVLSRDEHELYTIPTSDSTQVSLLALNAKAHGQLMTAATILGMMKQILVNMSKMNEDFDTLWNERLCRANELIFTLESMIYQTSSHFDTFDCNCTDLFLQSMICKTIASESAQELLNISRIQFDSYRLPKLISTEMENVLNVLNSFLDSTTSNRMLLSAYAMQSIGSWQYDHIAKTRLTSIYFQHFLKMSIFPKYRKQTLNRFESSMDGFLILDKLNPELKPMCKHFREVLEIQKEMGLHILSIYGKDCIKNQIDMNRFASITMSAFKIVSVLSRVSQSLKQRKDAMSTKLELQMGRSICQQEAINVADLKDLIVGVEDVSEEKRSKKLHKLNIKFEGYFPKPTFDRII</sequence>
<organism evidence="4 5">
    <name type="scientific">Blomia tropicalis</name>
    <name type="common">Mite</name>
    <dbReference type="NCBI Taxonomy" id="40697"/>
    <lineage>
        <taxon>Eukaryota</taxon>
        <taxon>Metazoa</taxon>
        <taxon>Ecdysozoa</taxon>
        <taxon>Arthropoda</taxon>
        <taxon>Chelicerata</taxon>
        <taxon>Arachnida</taxon>
        <taxon>Acari</taxon>
        <taxon>Acariformes</taxon>
        <taxon>Sarcoptiformes</taxon>
        <taxon>Astigmata</taxon>
        <taxon>Glycyphagoidea</taxon>
        <taxon>Echimyopodidae</taxon>
        <taxon>Blomia</taxon>
    </lineage>
</organism>
<evidence type="ECO:0000256" key="1">
    <source>
        <dbReference type="ARBA" id="ARBA00022946"/>
    </source>
</evidence>
<dbReference type="GO" id="GO:0016627">
    <property type="term" value="F:oxidoreductase activity, acting on the CH-CH group of donors"/>
    <property type="evidence" value="ECO:0007669"/>
    <property type="project" value="InterPro"/>
</dbReference>
<keyword evidence="2" id="KW-0560">Oxidoreductase</keyword>
<comment type="caution">
    <text evidence="4">The sequence shown here is derived from an EMBL/GenBank/DDBJ whole genome shotgun (WGS) entry which is preliminary data.</text>
</comment>
<dbReference type="EMBL" id="JAPWDV010000001">
    <property type="protein sequence ID" value="KAJ6221493.1"/>
    <property type="molecule type" value="Genomic_DNA"/>
</dbReference>
<protein>
    <recommendedName>
        <fullName evidence="3">ACAD9/ACADV-like C-terminal domain-containing protein</fullName>
    </recommendedName>
</protein>
<evidence type="ECO:0000313" key="4">
    <source>
        <dbReference type="EMBL" id="KAJ6221493.1"/>
    </source>
</evidence>
<dbReference type="InterPro" id="IPR009100">
    <property type="entry name" value="AcylCoA_DH/oxidase_NM_dom_sf"/>
</dbReference>